<proteinExistence type="predicted"/>
<name>A0AAN9SY44_PSOTE</name>
<reference evidence="1 2" key="1">
    <citation type="submission" date="2024-01" db="EMBL/GenBank/DDBJ databases">
        <title>The genomes of 5 underutilized Papilionoideae crops provide insights into root nodulation and disease resistanc.</title>
        <authorList>
            <person name="Jiang F."/>
        </authorList>
    </citation>
    <scope>NUCLEOTIDE SEQUENCE [LARGE SCALE GENOMIC DNA]</scope>
    <source>
        <strain evidence="1">DUOXIRENSHENG_FW03</strain>
        <tissue evidence="1">Leaves</tissue>
    </source>
</reference>
<organism evidence="1 2">
    <name type="scientific">Psophocarpus tetragonolobus</name>
    <name type="common">Winged bean</name>
    <name type="synonym">Dolichos tetragonolobus</name>
    <dbReference type="NCBI Taxonomy" id="3891"/>
    <lineage>
        <taxon>Eukaryota</taxon>
        <taxon>Viridiplantae</taxon>
        <taxon>Streptophyta</taxon>
        <taxon>Embryophyta</taxon>
        <taxon>Tracheophyta</taxon>
        <taxon>Spermatophyta</taxon>
        <taxon>Magnoliopsida</taxon>
        <taxon>eudicotyledons</taxon>
        <taxon>Gunneridae</taxon>
        <taxon>Pentapetalae</taxon>
        <taxon>rosids</taxon>
        <taxon>fabids</taxon>
        <taxon>Fabales</taxon>
        <taxon>Fabaceae</taxon>
        <taxon>Papilionoideae</taxon>
        <taxon>50 kb inversion clade</taxon>
        <taxon>NPAAA clade</taxon>
        <taxon>indigoferoid/millettioid clade</taxon>
        <taxon>Phaseoleae</taxon>
        <taxon>Psophocarpus</taxon>
    </lineage>
</organism>
<dbReference type="InterPro" id="IPR053151">
    <property type="entry name" value="RNase_H-like"/>
</dbReference>
<dbReference type="Proteomes" id="UP001386955">
    <property type="component" value="Unassembled WGS sequence"/>
</dbReference>
<dbReference type="EMBL" id="JAYMYS010000001">
    <property type="protein sequence ID" value="KAK7410018.1"/>
    <property type="molecule type" value="Genomic_DNA"/>
</dbReference>
<accession>A0AAN9SY44</accession>
<gene>
    <name evidence="1" type="ORF">VNO78_00485</name>
</gene>
<keyword evidence="2" id="KW-1185">Reference proteome</keyword>
<evidence type="ECO:0000313" key="1">
    <source>
        <dbReference type="EMBL" id="KAK7410018.1"/>
    </source>
</evidence>
<protein>
    <recommendedName>
        <fullName evidence="3">RNase H type-1 domain-containing protein</fullName>
    </recommendedName>
</protein>
<dbReference type="PANTHER" id="PTHR47723">
    <property type="entry name" value="OS05G0353850 PROTEIN"/>
    <property type="match status" value="1"/>
</dbReference>
<comment type="caution">
    <text evidence="1">The sequence shown here is derived from an EMBL/GenBank/DDBJ whole genome shotgun (WGS) entry which is preliminary data.</text>
</comment>
<dbReference type="AlphaFoldDB" id="A0AAN9SY44"/>
<evidence type="ECO:0000313" key="2">
    <source>
        <dbReference type="Proteomes" id="UP001386955"/>
    </source>
</evidence>
<evidence type="ECO:0008006" key="3">
    <source>
        <dbReference type="Google" id="ProtNLM"/>
    </source>
</evidence>
<dbReference type="PANTHER" id="PTHR47723:SF19">
    <property type="entry name" value="POLYNUCLEOTIDYL TRANSFERASE, RIBONUCLEASE H-LIKE SUPERFAMILY PROTEIN"/>
    <property type="match status" value="1"/>
</dbReference>
<sequence length="162" mass="17901">MSINLWCSEFTQETLPTPTASEPRLVHWIPSVVGTIKVNVDGGCNGSNGLCGVGGYCATAIGNGYQGFLPKWFGVRMTLKKQSIFVSPFNSSIPSLCIDRYFLLRQNWNCHLSHGLHEGNTCDDLLAKFSINQTEDLMVWQVPLAFINSALLANSFEVSLRK</sequence>